<evidence type="ECO:0000259" key="15">
    <source>
        <dbReference type="PROSITE" id="PS51918"/>
    </source>
</evidence>
<keyword evidence="10" id="KW-0411">Iron-sulfur</keyword>
<dbReference type="InterPro" id="IPR034165">
    <property type="entry name" value="NifB_C"/>
</dbReference>
<evidence type="ECO:0000256" key="6">
    <source>
        <dbReference type="ARBA" id="ARBA00022485"/>
    </source>
</evidence>
<dbReference type="SFLD" id="SFLDG01068">
    <property type="entry name" value="FeMo_cofactor_biosynthesis_pro"/>
    <property type="match status" value="1"/>
</dbReference>
<reference evidence="16 17" key="1">
    <citation type="submission" date="2018-01" db="EMBL/GenBank/DDBJ databases">
        <authorList>
            <person name="Clerissi C."/>
        </authorList>
    </citation>
    <scope>NUCLEOTIDE SEQUENCE [LARGE SCALE GENOMIC DNA]</scope>
    <source>
        <strain evidence="16">Cupriavidus taiwanensis STM 6160</strain>
        <plasmid evidence="17">iii</plasmid>
    </source>
</reference>
<keyword evidence="9" id="KW-0408">Iron</keyword>
<dbReference type="UniPathway" id="UPA00782"/>
<keyword evidence="6" id="KW-0004">4Fe-4S</keyword>
<evidence type="ECO:0000256" key="7">
    <source>
        <dbReference type="ARBA" id="ARBA00022691"/>
    </source>
</evidence>
<dbReference type="GO" id="GO:0016829">
    <property type="term" value="F:lyase activity"/>
    <property type="evidence" value="ECO:0007669"/>
    <property type="project" value="UniProtKB-KW"/>
</dbReference>
<dbReference type="SFLD" id="SFLDF00281">
    <property type="entry name" value="FeMo_cofactor_biosynthesis_pro"/>
    <property type="match status" value="1"/>
</dbReference>
<dbReference type="GO" id="GO:0046872">
    <property type="term" value="F:metal ion binding"/>
    <property type="evidence" value="ECO:0007669"/>
    <property type="project" value="UniProtKB-KW"/>
</dbReference>
<organism evidence="16 17">
    <name type="scientific">Cupriavidus neocaledonicus</name>
    <dbReference type="NCBI Taxonomy" id="1040979"/>
    <lineage>
        <taxon>Bacteria</taxon>
        <taxon>Pseudomonadati</taxon>
        <taxon>Pseudomonadota</taxon>
        <taxon>Betaproteobacteria</taxon>
        <taxon>Burkholderiales</taxon>
        <taxon>Burkholderiaceae</taxon>
        <taxon>Cupriavidus</taxon>
    </lineage>
</organism>
<keyword evidence="11" id="KW-0535">Nitrogen fixation</keyword>
<comment type="cofactor">
    <cofactor evidence="1">
        <name>[4Fe-4S] cluster</name>
        <dbReference type="ChEBI" id="CHEBI:49883"/>
    </cofactor>
</comment>
<dbReference type="EMBL" id="LT984808">
    <property type="protein sequence ID" value="SPD62383.1"/>
    <property type="molecule type" value="Genomic_DNA"/>
</dbReference>
<dbReference type="GO" id="GO:0051539">
    <property type="term" value="F:4 iron, 4 sulfur cluster binding"/>
    <property type="evidence" value="ECO:0007669"/>
    <property type="project" value="UniProtKB-KW"/>
</dbReference>
<dbReference type="InterPro" id="IPR005980">
    <property type="entry name" value="Nase_CF_NifB"/>
</dbReference>
<evidence type="ECO:0000256" key="4">
    <source>
        <dbReference type="ARBA" id="ARBA00006804"/>
    </source>
</evidence>
<dbReference type="SFLD" id="SFLDS00029">
    <property type="entry name" value="Radical_SAM"/>
    <property type="match status" value="1"/>
</dbReference>
<evidence type="ECO:0000256" key="10">
    <source>
        <dbReference type="ARBA" id="ARBA00023014"/>
    </source>
</evidence>
<dbReference type="SUPFAM" id="SSF53146">
    <property type="entry name" value="Nitrogenase accessory factor-like"/>
    <property type="match status" value="1"/>
</dbReference>
<dbReference type="Gene3D" id="3.20.20.70">
    <property type="entry name" value="Aldolase class I"/>
    <property type="match status" value="1"/>
</dbReference>
<dbReference type="Gene3D" id="3.30.420.130">
    <property type="entry name" value="Dinitrogenase iron-molybdenum cofactor biosynthesis domain"/>
    <property type="match status" value="1"/>
</dbReference>
<dbReference type="SUPFAM" id="SSF102114">
    <property type="entry name" value="Radical SAM enzymes"/>
    <property type="match status" value="1"/>
</dbReference>
<feature type="domain" description="Radical SAM core" evidence="15">
    <location>
        <begin position="192"/>
        <end position="443"/>
    </location>
</feature>
<evidence type="ECO:0000313" key="16">
    <source>
        <dbReference type="EMBL" id="SPD62383.1"/>
    </source>
</evidence>
<evidence type="ECO:0000256" key="14">
    <source>
        <dbReference type="ARBA" id="ARBA00032102"/>
    </source>
</evidence>
<evidence type="ECO:0000256" key="9">
    <source>
        <dbReference type="ARBA" id="ARBA00023004"/>
    </source>
</evidence>
<sequence>MCQPSSISWSAIFKSGSGDAVSKRWGLRTFFVSRMSLSGQAAGCREEGAVLGQFSYPVFAVSFELASTHTQDECAAVELIERRQMLRPHTGRDAPCAMARISLFGGCTTTLDVKERVMRNRACTRPSAACFEGGEKVVPLMPTSRTSALRGEGTPSVGASVLKCESPGEAEGMRPGVWDKIKDHPCYSEEAHHHYARMHVAVAPACNIQCNYCNRKYDCSNESRPGVTSRKLTPEQAVKKVMVVASRIPQLTVVGVAGPGDSLASPGTTFETFRLLKERVPDVKLCLSTNGLALPDFVDDICRYNIDHVTITINMIDPVVGARIYPWIFWNRRRLTGTDAACVLHERQMQGLEMLTERGVLTKINSVLIPGINDKHLIEVNRAVKQRGAFLHNIMPLISDPSHGTYFGLHGPRGPTSRELRTVQEACSGGLKLMRHCRQCRADAVGLLDEDRGAEFSLESIEQMDIGYDRNIRQEYQFRTETELMAQREAKREVPALTKVRKATGALKVNIAVATKGRGRVNGHFGNISELKIFEVSASGAHFVGYRRVELYCQGGYGDDERLVRIIRAINDCHAIFVAKIGICPRKELADAGIESVEQYAGEIVEVAARSWFNDYSSRVAGGGSLRKHCDETHDQAKDV</sequence>
<dbReference type="InterPro" id="IPR000385">
    <property type="entry name" value="MoaA_NifB_PqqE_Fe-S-bd_CS"/>
</dbReference>
<dbReference type="PROSITE" id="PS01305">
    <property type="entry name" value="MOAA_NIFB_PQQE"/>
    <property type="match status" value="1"/>
</dbReference>
<keyword evidence="16" id="KW-0614">Plasmid</keyword>
<geneLocation type="plasmid" evidence="17">
    <name>iii</name>
</geneLocation>
<evidence type="ECO:0000256" key="1">
    <source>
        <dbReference type="ARBA" id="ARBA00001966"/>
    </source>
</evidence>
<comment type="function">
    <text evidence="2">Involved in the biosynthesis of the iron-molybdenum cofactor (FeMo-co or M-cluster) found in the dinitrogenase enzyme of the nitrogenase complex in nitrogen-fixing microorganisms. NifB catalyzes the crucial step of radical SAM-dependent carbide insertion that occurs concomitant with the insertion of a 9th sulfur and the rearrangement/coupling of two [4Fe-4S] clusters into a [8Fe-9S-C] cluster, the precursor to the M-cluster.</text>
</comment>
<accession>A0A375HY76</accession>
<dbReference type="Proteomes" id="UP000255168">
    <property type="component" value="Plasmid III"/>
</dbReference>
<dbReference type="PANTHER" id="PTHR43787:SF13">
    <property type="entry name" value="FEMO COFACTOR BIOSYNTHESIS PROTEIN NIFB"/>
    <property type="match status" value="1"/>
</dbReference>
<dbReference type="InterPro" id="IPR003731">
    <property type="entry name" value="Di-Nase_FeMo-co_biosynth"/>
</dbReference>
<dbReference type="SFLD" id="SFLDG01067">
    <property type="entry name" value="SPASM/twitch_domain_containing"/>
    <property type="match status" value="1"/>
</dbReference>
<keyword evidence="8" id="KW-0479">Metal-binding</keyword>
<dbReference type="AlphaFoldDB" id="A0A375HY76"/>
<comment type="similarity">
    <text evidence="4">Belongs to the radical SAM superfamily. NifB family.</text>
</comment>
<dbReference type="CDD" id="cd01335">
    <property type="entry name" value="Radical_SAM"/>
    <property type="match status" value="1"/>
</dbReference>
<evidence type="ECO:0000256" key="13">
    <source>
        <dbReference type="ARBA" id="ARBA00030926"/>
    </source>
</evidence>
<evidence type="ECO:0000313" key="17">
    <source>
        <dbReference type="Proteomes" id="UP000255168"/>
    </source>
</evidence>
<dbReference type="InterPro" id="IPR036105">
    <property type="entry name" value="DiNase_FeMo-co_biosyn_sf"/>
</dbReference>
<dbReference type="Pfam" id="PF02579">
    <property type="entry name" value="Nitro_FeMo-Co"/>
    <property type="match status" value="1"/>
</dbReference>
<evidence type="ECO:0000256" key="3">
    <source>
        <dbReference type="ARBA" id="ARBA00005155"/>
    </source>
</evidence>
<dbReference type="InterPro" id="IPR007197">
    <property type="entry name" value="rSAM"/>
</dbReference>
<evidence type="ECO:0000256" key="11">
    <source>
        <dbReference type="ARBA" id="ARBA00023231"/>
    </source>
</evidence>
<evidence type="ECO:0000256" key="5">
    <source>
        <dbReference type="ARBA" id="ARBA00021702"/>
    </source>
</evidence>
<protein>
    <recommendedName>
        <fullName evidence="5">FeMo cofactor biosynthesis protein NifB</fullName>
    </recommendedName>
    <alternativeName>
        <fullName evidence="14">Nitrogenase cofactor maturase NifB</fullName>
    </alternativeName>
    <alternativeName>
        <fullName evidence="13">Radical SAM assemblase NifB</fullName>
    </alternativeName>
</protein>
<gene>
    <name evidence="16" type="primary">nifB</name>
    <name evidence="16" type="ORF">CBM2607_P10382</name>
</gene>
<keyword evidence="12" id="KW-0456">Lyase</keyword>
<dbReference type="PROSITE" id="PS51918">
    <property type="entry name" value="RADICAL_SAM"/>
    <property type="match status" value="1"/>
</dbReference>
<dbReference type="CDD" id="cd00852">
    <property type="entry name" value="NifB"/>
    <property type="match status" value="1"/>
</dbReference>
<dbReference type="Pfam" id="PF04055">
    <property type="entry name" value="Radical_SAM"/>
    <property type="match status" value="1"/>
</dbReference>
<dbReference type="InterPro" id="IPR058240">
    <property type="entry name" value="rSAM_sf"/>
</dbReference>
<evidence type="ECO:0000256" key="2">
    <source>
        <dbReference type="ARBA" id="ARBA00003522"/>
    </source>
</evidence>
<comment type="pathway">
    <text evidence="3">Cofactor biosynthesis; Fe-Mo cofactor biosynthesis.</text>
</comment>
<proteinExistence type="inferred from homology"/>
<name>A0A375HY76_9BURK</name>
<evidence type="ECO:0000256" key="8">
    <source>
        <dbReference type="ARBA" id="ARBA00022723"/>
    </source>
</evidence>
<evidence type="ECO:0000256" key="12">
    <source>
        <dbReference type="ARBA" id="ARBA00023239"/>
    </source>
</evidence>
<dbReference type="NCBIfam" id="TIGR01290">
    <property type="entry name" value="nifB"/>
    <property type="match status" value="1"/>
</dbReference>
<dbReference type="PANTHER" id="PTHR43787">
    <property type="entry name" value="FEMO COFACTOR BIOSYNTHESIS PROTEIN NIFB-RELATED"/>
    <property type="match status" value="1"/>
</dbReference>
<keyword evidence="7" id="KW-0949">S-adenosyl-L-methionine</keyword>
<dbReference type="InterPro" id="IPR013785">
    <property type="entry name" value="Aldolase_TIM"/>
</dbReference>